<evidence type="ECO:0000256" key="1">
    <source>
        <dbReference type="SAM" id="SignalP"/>
    </source>
</evidence>
<organism evidence="2 3">
    <name type="scientific">Quillaja saponaria</name>
    <name type="common">Soap bark tree</name>
    <dbReference type="NCBI Taxonomy" id="32244"/>
    <lineage>
        <taxon>Eukaryota</taxon>
        <taxon>Viridiplantae</taxon>
        <taxon>Streptophyta</taxon>
        <taxon>Embryophyta</taxon>
        <taxon>Tracheophyta</taxon>
        <taxon>Spermatophyta</taxon>
        <taxon>Magnoliopsida</taxon>
        <taxon>eudicotyledons</taxon>
        <taxon>Gunneridae</taxon>
        <taxon>Pentapetalae</taxon>
        <taxon>rosids</taxon>
        <taxon>fabids</taxon>
        <taxon>Fabales</taxon>
        <taxon>Quillajaceae</taxon>
        <taxon>Quillaja</taxon>
    </lineage>
</organism>
<accession>A0AAD7L1W3</accession>
<dbReference type="AlphaFoldDB" id="A0AAD7L1W3"/>
<proteinExistence type="predicted"/>
<sequence>MERWKGWLCFKWLTFFPTKSVLHKVTSHFRYKPKGERNGLVSLYKDMESFGEYEDIQVMWKILHSSSTQYAYNIKRSKRSAYWRFCFRST</sequence>
<feature type="signal peptide" evidence="1">
    <location>
        <begin position="1"/>
        <end position="22"/>
    </location>
</feature>
<dbReference type="KEGG" id="qsa:O6P43_026276"/>
<protein>
    <submittedName>
        <fullName evidence="2">U-box domain-containing protein</fullName>
    </submittedName>
</protein>
<evidence type="ECO:0000313" key="2">
    <source>
        <dbReference type="EMBL" id="KAJ7950034.1"/>
    </source>
</evidence>
<dbReference type="PANTHER" id="PTHR33181">
    <property type="entry name" value="OS01G0778500 PROTEIN"/>
    <property type="match status" value="1"/>
</dbReference>
<gene>
    <name evidence="2" type="ORF">O6P43_026276</name>
</gene>
<reference evidence="2" key="1">
    <citation type="journal article" date="2023" name="Science">
        <title>Elucidation of the pathway for biosynthesis of saponin adjuvants from the soapbark tree.</title>
        <authorList>
            <person name="Reed J."/>
            <person name="Orme A."/>
            <person name="El-Demerdash A."/>
            <person name="Owen C."/>
            <person name="Martin L.B.B."/>
            <person name="Misra R.C."/>
            <person name="Kikuchi S."/>
            <person name="Rejzek M."/>
            <person name="Martin A.C."/>
            <person name="Harkess A."/>
            <person name="Leebens-Mack J."/>
            <person name="Louveau T."/>
            <person name="Stephenson M.J."/>
            <person name="Osbourn A."/>
        </authorList>
    </citation>
    <scope>NUCLEOTIDE SEQUENCE</scope>
    <source>
        <strain evidence="2">S10</strain>
    </source>
</reference>
<keyword evidence="3" id="KW-1185">Reference proteome</keyword>
<feature type="chain" id="PRO_5041927429" evidence="1">
    <location>
        <begin position="23"/>
        <end position="90"/>
    </location>
</feature>
<keyword evidence="1" id="KW-0732">Signal</keyword>
<dbReference type="EMBL" id="JARAOO010000011">
    <property type="protein sequence ID" value="KAJ7950034.1"/>
    <property type="molecule type" value="Genomic_DNA"/>
</dbReference>
<dbReference type="Proteomes" id="UP001163823">
    <property type="component" value="Chromosome 11"/>
</dbReference>
<name>A0AAD7L1W3_QUISA</name>
<dbReference type="PANTHER" id="PTHR33181:SF15">
    <property type="entry name" value="PROTEIN FAR1-RELATED SEQUENCE"/>
    <property type="match status" value="1"/>
</dbReference>
<comment type="caution">
    <text evidence="2">The sequence shown here is derived from an EMBL/GenBank/DDBJ whole genome shotgun (WGS) entry which is preliminary data.</text>
</comment>
<evidence type="ECO:0000313" key="3">
    <source>
        <dbReference type="Proteomes" id="UP001163823"/>
    </source>
</evidence>